<dbReference type="Pfam" id="PF09397">
    <property type="entry name" value="FtsK_gamma"/>
    <property type="match status" value="1"/>
</dbReference>
<keyword evidence="3 5" id="KW-0067">ATP-binding</keyword>
<dbReference type="InterPro" id="IPR027417">
    <property type="entry name" value="P-loop_NTPase"/>
</dbReference>
<dbReference type="Gene3D" id="1.10.10.10">
    <property type="entry name" value="Winged helix-like DNA-binding domain superfamily/Winged helix DNA-binding domain"/>
    <property type="match status" value="1"/>
</dbReference>
<protein>
    <recommendedName>
        <fullName evidence="7">FtsK domain-containing protein</fullName>
    </recommendedName>
</protein>
<dbReference type="InterPro" id="IPR018541">
    <property type="entry name" value="Ftsk_gamma"/>
</dbReference>
<dbReference type="InterPro" id="IPR036390">
    <property type="entry name" value="WH_DNA-bd_sf"/>
</dbReference>
<feature type="transmembrane region" description="Helical" evidence="6">
    <location>
        <begin position="84"/>
        <end position="103"/>
    </location>
</feature>
<dbReference type="PANTHER" id="PTHR22683:SF41">
    <property type="entry name" value="DNA TRANSLOCASE FTSK"/>
    <property type="match status" value="1"/>
</dbReference>
<dbReference type="EMBL" id="AMFJ01000316">
    <property type="protein sequence ID" value="EKE28591.1"/>
    <property type="molecule type" value="Genomic_DNA"/>
</dbReference>
<keyword evidence="6" id="KW-0812">Transmembrane</keyword>
<dbReference type="Gene3D" id="3.40.50.300">
    <property type="entry name" value="P-loop containing nucleotide triphosphate hydrolases"/>
    <property type="match status" value="1"/>
</dbReference>
<evidence type="ECO:0000259" key="7">
    <source>
        <dbReference type="PROSITE" id="PS50901"/>
    </source>
</evidence>
<feature type="transmembrane region" description="Helical" evidence="6">
    <location>
        <begin position="20"/>
        <end position="44"/>
    </location>
</feature>
<gene>
    <name evidence="8" type="ORF">ACD_3C00042G0006</name>
</gene>
<accession>K2FBW9</accession>
<feature type="transmembrane region" description="Helical" evidence="6">
    <location>
        <begin position="56"/>
        <end position="72"/>
    </location>
</feature>
<evidence type="ECO:0000256" key="1">
    <source>
        <dbReference type="ARBA" id="ARBA00006474"/>
    </source>
</evidence>
<dbReference type="InterPro" id="IPR050206">
    <property type="entry name" value="FtsK/SpoIIIE/SftA"/>
</dbReference>
<dbReference type="Pfam" id="PF17854">
    <property type="entry name" value="FtsK_alpha"/>
    <property type="match status" value="1"/>
</dbReference>
<reference evidence="8" key="1">
    <citation type="journal article" date="2012" name="Science">
        <title>Fermentation, hydrogen, and sulfur metabolism in multiple uncultivated bacterial phyla.</title>
        <authorList>
            <person name="Wrighton K.C."/>
            <person name="Thomas B.C."/>
            <person name="Sharon I."/>
            <person name="Miller C.S."/>
            <person name="Castelle C.J."/>
            <person name="VerBerkmoes N.C."/>
            <person name="Wilkins M.J."/>
            <person name="Hettich R.L."/>
            <person name="Lipton M.S."/>
            <person name="Williams K.H."/>
            <person name="Long P.E."/>
            <person name="Banfield J.F."/>
        </authorList>
    </citation>
    <scope>NUCLEOTIDE SEQUENCE [LARGE SCALE GENOMIC DNA]</scope>
</reference>
<comment type="similarity">
    <text evidence="1">Belongs to the FtsK/SpoIIIE/SftA family.</text>
</comment>
<keyword evidence="6" id="KW-0472">Membrane</keyword>
<dbReference type="InterPro" id="IPR036388">
    <property type="entry name" value="WH-like_DNA-bd_sf"/>
</dbReference>
<keyword evidence="2 5" id="KW-0547">Nucleotide-binding</keyword>
<evidence type="ECO:0000256" key="5">
    <source>
        <dbReference type="PROSITE-ProRule" id="PRU00289"/>
    </source>
</evidence>
<evidence type="ECO:0000256" key="2">
    <source>
        <dbReference type="ARBA" id="ARBA00022741"/>
    </source>
</evidence>
<sequence>MAKNKKSQPRPIFTQKLQNIIAWLFLCALWAITIFWKNSIFWAFFGDILLVFFGDYYTYLVSPVFLVLWVLISIGKIHWNYARVLWILLYCMASASLVGFFSPKMTWYFDFSGLLNRYLWWVPTFAFLLFILWVALYLLFKISYIDVLKRVWWWLNSIKDNVKEIKADISKDYKEKDKEKDKKRAKWEYKDEIELLNEKIKELSWKQKPVPVKIEKKEPVDIKKVQVEKKSVLDFFTKKEEPKKPSQTIMKFATWDFPSSELLQKNLKKYEVDEKFVEKQSLEIQKTLLEFNIKVSMDKYTVWPTVIQYRLKPSEWVKLNKIENLKKDLTLALKAKSIRIQAPIPGMWLVWVEVPNEKREVVAIRDLIESKEFINHKSNLALVVWKNINWSSIIADLAKMPHLLIAGQTWSGKSVAMNWFIVSLLYKNSPDMLRLIMIDPKRVELSIYNWIPHLLAPIISDHEKALNSLKWCVAEMMRRYDIMTHQRARNLEEYNSKVNKKDKMPNIVIVIDELAELMWRNNKKDVENAITRMAQLGRASWMHLLVATQRPSVDVITWLIKANIPSRIALTVASQVDSRTILDQIWAEDLVWYWDMLYSPIGSEPERIQWVLVETDEVESVINHIKRTIDPRMLEDLYDDTITAWESSWSSIPWIEWEYDEDPKILEDAIRVVREAWKASTSLLQRRLKLWYARAARVIDILEEMWIVWPWDWSKPRDVY</sequence>
<dbReference type="GO" id="GO:0005524">
    <property type="term" value="F:ATP binding"/>
    <property type="evidence" value="ECO:0007669"/>
    <property type="project" value="UniProtKB-UniRule"/>
</dbReference>
<dbReference type="InterPro" id="IPR002543">
    <property type="entry name" value="FtsK_dom"/>
</dbReference>
<keyword evidence="4" id="KW-0238">DNA-binding</keyword>
<feature type="transmembrane region" description="Helical" evidence="6">
    <location>
        <begin position="118"/>
        <end position="140"/>
    </location>
</feature>
<dbReference type="GO" id="GO:0003677">
    <property type="term" value="F:DNA binding"/>
    <property type="evidence" value="ECO:0007669"/>
    <property type="project" value="UniProtKB-KW"/>
</dbReference>
<dbReference type="Gene3D" id="3.30.980.40">
    <property type="match status" value="1"/>
</dbReference>
<name>K2FBW9_9BACT</name>
<dbReference type="PANTHER" id="PTHR22683">
    <property type="entry name" value="SPORULATION PROTEIN RELATED"/>
    <property type="match status" value="1"/>
</dbReference>
<dbReference type="AlphaFoldDB" id="K2FBW9"/>
<feature type="binding site" evidence="5">
    <location>
        <begin position="407"/>
        <end position="414"/>
    </location>
    <ligand>
        <name>ATP</name>
        <dbReference type="ChEBI" id="CHEBI:30616"/>
    </ligand>
</feature>
<dbReference type="SUPFAM" id="SSF46785">
    <property type="entry name" value="Winged helix' DNA-binding domain"/>
    <property type="match status" value="1"/>
</dbReference>
<keyword evidence="6" id="KW-1133">Transmembrane helix</keyword>
<evidence type="ECO:0000313" key="8">
    <source>
        <dbReference type="EMBL" id="EKE28591.1"/>
    </source>
</evidence>
<feature type="domain" description="FtsK" evidence="7">
    <location>
        <begin position="390"/>
        <end position="579"/>
    </location>
</feature>
<organism evidence="8">
    <name type="scientific">uncultured bacterium</name>
    <name type="common">gcode 4</name>
    <dbReference type="NCBI Taxonomy" id="1234023"/>
    <lineage>
        <taxon>Bacteria</taxon>
        <taxon>environmental samples</taxon>
    </lineage>
</organism>
<dbReference type="PROSITE" id="PS50901">
    <property type="entry name" value="FTSK"/>
    <property type="match status" value="1"/>
</dbReference>
<evidence type="ECO:0000256" key="4">
    <source>
        <dbReference type="ARBA" id="ARBA00023125"/>
    </source>
</evidence>
<dbReference type="Pfam" id="PF01580">
    <property type="entry name" value="FtsK_SpoIIIE"/>
    <property type="match status" value="1"/>
</dbReference>
<dbReference type="SUPFAM" id="SSF52540">
    <property type="entry name" value="P-loop containing nucleoside triphosphate hydrolases"/>
    <property type="match status" value="1"/>
</dbReference>
<dbReference type="InterPro" id="IPR041027">
    <property type="entry name" value="FtsK_alpha"/>
</dbReference>
<evidence type="ECO:0000256" key="6">
    <source>
        <dbReference type="SAM" id="Phobius"/>
    </source>
</evidence>
<comment type="caution">
    <text evidence="8">The sequence shown here is derived from an EMBL/GenBank/DDBJ whole genome shotgun (WGS) entry which is preliminary data.</text>
</comment>
<dbReference type="SMART" id="SM00843">
    <property type="entry name" value="Ftsk_gamma"/>
    <property type="match status" value="1"/>
</dbReference>
<proteinExistence type="inferred from homology"/>
<evidence type="ECO:0000256" key="3">
    <source>
        <dbReference type="ARBA" id="ARBA00022840"/>
    </source>
</evidence>